<evidence type="ECO:0000313" key="9">
    <source>
        <dbReference type="EMBL" id="RPF20996.1"/>
    </source>
</evidence>
<evidence type="ECO:0000259" key="8">
    <source>
        <dbReference type="Pfam" id="PF01937"/>
    </source>
</evidence>
<comment type="catalytic activity">
    <reaction evidence="1">
        <text>beta-D-fructose 1-phosphate + H2O = D-fructose + phosphate</text>
        <dbReference type="Rhea" id="RHEA:35603"/>
        <dbReference type="ChEBI" id="CHEBI:15377"/>
        <dbReference type="ChEBI" id="CHEBI:37721"/>
        <dbReference type="ChEBI" id="CHEBI:43474"/>
        <dbReference type="ChEBI" id="CHEBI:138881"/>
    </reaction>
</comment>
<dbReference type="GO" id="GO:0016791">
    <property type="term" value="F:phosphatase activity"/>
    <property type="evidence" value="ECO:0007669"/>
    <property type="project" value="TreeGrafter"/>
</dbReference>
<dbReference type="EMBL" id="RKQZ01000001">
    <property type="protein sequence ID" value="RPF20996.1"/>
    <property type="molecule type" value="Genomic_DNA"/>
</dbReference>
<sequence length="395" mass="42465">MTETSGPTTVAQDPAPILSNVPGSFAEGVMLRRHPDIIATVRRLVPYPRAVQDALDHLLSTLDGAIPELPASAVDAAFWRESAAGYVGRRWVDVPFLWAESYFYRLLLEATGYFGEGPWRGVDPFAPQKLAELDSPDLDRDLSELDGLVTAPPAEGLAAALAASLWGNRADLGFRLSDPSSTGRDRVDDLIADDSAALWQLVEASAGPVHLVADNAGRELTADLVLIDRLLETGRTAKAVLHLKPHPYYVSDATTTDLLAVLRRLAAAPGAAAGIADRLQQAIAADRLQVRAHGFWCTPGTFHQLPRDLVDELSAAVVVIVKGDLNYRRLVGDAHWNPTTPFADATGYFPAPVAALRTLKSDVAVGATPDRLEHLNATVPGWRTDGTHAVVHVRT</sequence>
<dbReference type="OrthoDB" id="146189at2"/>
<evidence type="ECO:0000256" key="7">
    <source>
        <dbReference type="ARBA" id="ARBA00048809"/>
    </source>
</evidence>
<evidence type="ECO:0000256" key="3">
    <source>
        <dbReference type="ARBA" id="ARBA00009519"/>
    </source>
</evidence>
<organism evidence="9 10">
    <name type="scientific">Myceligenerans xiligouense</name>
    <dbReference type="NCBI Taxonomy" id="253184"/>
    <lineage>
        <taxon>Bacteria</taxon>
        <taxon>Bacillati</taxon>
        <taxon>Actinomycetota</taxon>
        <taxon>Actinomycetes</taxon>
        <taxon>Micrococcales</taxon>
        <taxon>Promicromonosporaceae</taxon>
        <taxon>Myceligenerans</taxon>
    </lineage>
</organism>
<dbReference type="AlphaFoldDB" id="A0A3N4YNF5"/>
<dbReference type="GO" id="GO:0006974">
    <property type="term" value="P:DNA damage response"/>
    <property type="evidence" value="ECO:0007669"/>
    <property type="project" value="TreeGrafter"/>
</dbReference>
<reference evidence="9 10" key="1">
    <citation type="submission" date="2018-11" db="EMBL/GenBank/DDBJ databases">
        <title>Sequencing the genomes of 1000 actinobacteria strains.</title>
        <authorList>
            <person name="Klenk H.-P."/>
        </authorList>
    </citation>
    <scope>NUCLEOTIDE SEQUENCE [LARGE SCALE GENOMIC DNA]</scope>
    <source>
        <strain evidence="9 10">DSM 15700</strain>
    </source>
</reference>
<keyword evidence="4" id="KW-0479">Metal-binding</keyword>
<comment type="catalytic activity">
    <reaction evidence="7">
        <text>beta-D-fructose 6-phosphate = dihydroxyacetone + D-glyceraldehyde 3-phosphate</text>
        <dbReference type="Rhea" id="RHEA:28002"/>
        <dbReference type="ChEBI" id="CHEBI:16016"/>
        <dbReference type="ChEBI" id="CHEBI:57634"/>
        <dbReference type="ChEBI" id="CHEBI:59776"/>
    </reaction>
</comment>
<dbReference type="PANTHER" id="PTHR12260:SF6">
    <property type="entry name" value="DAMAGE-CONTROL PHOSPHATASE ARMT1"/>
    <property type="match status" value="1"/>
</dbReference>
<evidence type="ECO:0000256" key="1">
    <source>
        <dbReference type="ARBA" id="ARBA00001326"/>
    </source>
</evidence>
<protein>
    <submittedName>
        <fullName evidence="9">Uncharacterized protein DUF89</fullName>
    </submittedName>
</protein>
<name>A0A3N4YNF5_9MICO</name>
<dbReference type="SUPFAM" id="SSF111321">
    <property type="entry name" value="AF1104-like"/>
    <property type="match status" value="1"/>
</dbReference>
<dbReference type="Pfam" id="PF01937">
    <property type="entry name" value="ARMT1-like_dom"/>
    <property type="match status" value="1"/>
</dbReference>
<keyword evidence="5" id="KW-0378">Hydrolase</keyword>
<feature type="domain" description="Damage-control phosphatase ARMT1-like metal-binding" evidence="8">
    <location>
        <begin position="32"/>
        <end position="368"/>
    </location>
</feature>
<gene>
    <name evidence="9" type="ORF">EDD34_1605</name>
</gene>
<dbReference type="RefSeq" id="WP_123814100.1">
    <property type="nucleotide sequence ID" value="NZ_RKQZ01000001.1"/>
</dbReference>
<dbReference type="PANTHER" id="PTHR12260">
    <property type="entry name" value="DAMAGE-CONTROL PHOSPHATASE ARMT1"/>
    <property type="match status" value="1"/>
</dbReference>
<keyword evidence="10" id="KW-1185">Reference proteome</keyword>
<dbReference type="Proteomes" id="UP000280501">
    <property type="component" value="Unassembled WGS sequence"/>
</dbReference>
<evidence type="ECO:0000256" key="2">
    <source>
        <dbReference type="ARBA" id="ARBA00001936"/>
    </source>
</evidence>
<dbReference type="InterPro" id="IPR002791">
    <property type="entry name" value="ARMT1-like_metal-bd"/>
</dbReference>
<comment type="caution">
    <text evidence="9">The sequence shown here is derived from an EMBL/GenBank/DDBJ whole genome shotgun (WGS) entry which is preliminary data.</text>
</comment>
<evidence type="ECO:0000256" key="6">
    <source>
        <dbReference type="ARBA" id="ARBA00023211"/>
    </source>
</evidence>
<dbReference type="Gene3D" id="3.40.50.10880">
    <property type="entry name" value="Uncharacterised protein PF01937, DUF89, domain 3"/>
    <property type="match status" value="1"/>
</dbReference>
<dbReference type="InterPro" id="IPR039763">
    <property type="entry name" value="ARMT1"/>
</dbReference>
<evidence type="ECO:0000256" key="5">
    <source>
        <dbReference type="ARBA" id="ARBA00022801"/>
    </source>
</evidence>
<accession>A0A3N4YNF5</accession>
<evidence type="ECO:0000313" key="10">
    <source>
        <dbReference type="Proteomes" id="UP000280501"/>
    </source>
</evidence>
<comment type="similarity">
    <text evidence="3">Belongs to the damage-control phosphatase family. Sugar phosphate phosphatase III subfamily.</text>
</comment>
<keyword evidence="6" id="KW-0464">Manganese</keyword>
<dbReference type="InterPro" id="IPR036075">
    <property type="entry name" value="ARMT-1-like_metal-bd_sf"/>
</dbReference>
<dbReference type="GO" id="GO:0046872">
    <property type="term" value="F:metal ion binding"/>
    <property type="evidence" value="ECO:0007669"/>
    <property type="project" value="UniProtKB-KW"/>
</dbReference>
<evidence type="ECO:0000256" key="4">
    <source>
        <dbReference type="ARBA" id="ARBA00022723"/>
    </source>
</evidence>
<comment type="cofactor">
    <cofactor evidence="2">
        <name>Mn(2+)</name>
        <dbReference type="ChEBI" id="CHEBI:29035"/>
    </cofactor>
</comment>
<proteinExistence type="inferred from homology"/>